<dbReference type="GO" id="GO:0005634">
    <property type="term" value="C:nucleus"/>
    <property type="evidence" value="ECO:0007669"/>
    <property type="project" value="UniProtKB-SubCell"/>
</dbReference>
<accession>A0AAE1TAH2</accession>
<organism evidence="4 5">
    <name type="scientific">Sesamum angolense</name>
    <dbReference type="NCBI Taxonomy" id="2727404"/>
    <lineage>
        <taxon>Eukaryota</taxon>
        <taxon>Viridiplantae</taxon>
        <taxon>Streptophyta</taxon>
        <taxon>Embryophyta</taxon>
        <taxon>Tracheophyta</taxon>
        <taxon>Spermatophyta</taxon>
        <taxon>Magnoliopsida</taxon>
        <taxon>eudicotyledons</taxon>
        <taxon>Gunneridae</taxon>
        <taxon>Pentapetalae</taxon>
        <taxon>asterids</taxon>
        <taxon>lamiids</taxon>
        <taxon>Lamiales</taxon>
        <taxon>Pedaliaceae</taxon>
        <taxon>Sesamum</taxon>
    </lineage>
</organism>
<comment type="caution">
    <text evidence="4">The sequence shown here is derived from an EMBL/GenBank/DDBJ whole genome shotgun (WGS) entry which is preliminary data.</text>
</comment>
<proteinExistence type="predicted"/>
<evidence type="ECO:0000313" key="4">
    <source>
        <dbReference type="EMBL" id="KAK4384036.1"/>
    </source>
</evidence>
<name>A0AAE1TAH2_9LAMI</name>
<gene>
    <name evidence="4" type="ORF">Sango_3098100</name>
</gene>
<protein>
    <submittedName>
        <fullName evidence="4">Transcription factor</fullName>
    </submittedName>
</protein>
<evidence type="ECO:0000256" key="2">
    <source>
        <dbReference type="ARBA" id="ARBA00023125"/>
    </source>
</evidence>
<keyword evidence="3" id="KW-0539">Nucleus</keyword>
<evidence type="ECO:0000256" key="1">
    <source>
        <dbReference type="ARBA" id="ARBA00004123"/>
    </source>
</evidence>
<keyword evidence="5" id="KW-1185">Reference proteome</keyword>
<evidence type="ECO:0000256" key="3">
    <source>
        <dbReference type="ARBA" id="ARBA00023242"/>
    </source>
</evidence>
<dbReference type="CDD" id="cd11393">
    <property type="entry name" value="bHLH_AtbHLH_like"/>
    <property type="match status" value="1"/>
</dbReference>
<reference evidence="4" key="1">
    <citation type="submission" date="2020-06" db="EMBL/GenBank/DDBJ databases">
        <authorList>
            <person name="Li T."/>
            <person name="Hu X."/>
            <person name="Zhang T."/>
            <person name="Song X."/>
            <person name="Zhang H."/>
            <person name="Dai N."/>
            <person name="Sheng W."/>
            <person name="Hou X."/>
            <person name="Wei L."/>
        </authorList>
    </citation>
    <scope>NUCLEOTIDE SEQUENCE</scope>
    <source>
        <strain evidence="4">K16</strain>
        <tissue evidence="4">Leaf</tissue>
    </source>
</reference>
<sequence length="173" mass="19013">MMQHKRSPVSLEQNNFMDLMPKRVKRTGVPLSSKEKKEKVSERISALQQLVSPYGKVHEKNTFLVHAYGYSFSPSGGNGIHKLPHEQVKVLSAPYLYSTPTQSQNDLNVLNAVFILKDNETSTLKAKGLCLVPISFTDGVASSNGADIWAPIKTSLSNSRQLVVDEASVITQG</sequence>
<dbReference type="PANTHER" id="PTHR16223:SF249">
    <property type="entry name" value="TRANSCRIPTION FACTOR BHLH154"/>
    <property type="match status" value="1"/>
</dbReference>
<evidence type="ECO:0000313" key="5">
    <source>
        <dbReference type="Proteomes" id="UP001289374"/>
    </source>
</evidence>
<comment type="subcellular location">
    <subcellularLocation>
        <location evidence="1">Nucleus</location>
    </subcellularLocation>
</comment>
<reference evidence="4" key="2">
    <citation type="journal article" date="2024" name="Plant">
        <title>Genomic evolution and insights into agronomic trait innovations of Sesamum species.</title>
        <authorList>
            <person name="Miao H."/>
            <person name="Wang L."/>
            <person name="Qu L."/>
            <person name="Liu H."/>
            <person name="Sun Y."/>
            <person name="Le M."/>
            <person name="Wang Q."/>
            <person name="Wei S."/>
            <person name="Zheng Y."/>
            <person name="Lin W."/>
            <person name="Duan Y."/>
            <person name="Cao H."/>
            <person name="Xiong S."/>
            <person name="Wang X."/>
            <person name="Wei L."/>
            <person name="Li C."/>
            <person name="Ma Q."/>
            <person name="Ju M."/>
            <person name="Zhao R."/>
            <person name="Li G."/>
            <person name="Mu C."/>
            <person name="Tian Q."/>
            <person name="Mei H."/>
            <person name="Zhang T."/>
            <person name="Gao T."/>
            <person name="Zhang H."/>
        </authorList>
    </citation>
    <scope>NUCLEOTIDE SEQUENCE</scope>
    <source>
        <strain evidence="4">K16</strain>
    </source>
</reference>
<dbReference type="Proteomes" id="UP001289374">
    <property type="component" value="Unassembled WGS sequence"/>
</dbReference>
<dbReference type="InterPro" id="IPR045843">
    <property type="entry name" value="IND-like"/>
</dbReference>
<dbReference type="GO" id="GO:0000978">
    <property type="term" value="F:RNA polymerase II cis-regulatory region sequence-specific DNA binding"/>
    <property type="evidence" value="ECO:0007669"/>
    <property type="project" value="TreeGrafter"/>
</dbReference>
<dbReference type="AlphaFoldDB" id="A0AAE1TAH2"/>
<dbReference type="InterPro" id="IPR045239">
    <property type="entry name" value="bHLH95_bHLH"/>
</dbReference>
<dbReference type="PANTHER" id="PTHR16223">
    <property type="entry name" value="TRANSCRIPTION FACTOR BHLH83-RELATED"/>
    <property type="match status" value="1"/>
</dbReference>
<keyword evidence="2" id="KW-0238">DNA-binding</keyword>
<dbReference type="EMBL" id="JACGWL010000371">
    <property type="protein sequence ID" value="KAK4384036.1"/>
    <property type="molecule type" value="Genomic_DNA"/>
</dbReference>
<dbReference type="GO" id="GO:0000981">
    <property type="term" value="F:DNA-binding transcription factor activity, RNA polymerase II-specific"/>
    <property type="evidence" value="ECO:0007669"/>
    <property type="project" value="TreeGrafter"/>
</dbReference>